<dbReference type="GO" id="GO:0005975">
    <property type="term" value="P:carbohydrate metabolic process"/>
    <property type="evidence" value="ECO:0007669"/>
    <property type="project" value="InterPro"/>
</dbReference>
<dbReference type="Pfam" id="PF18120">
    <property type="entry name" value="DUF5597"/>
    <property type="match status" value="1"/>
</dbReference>
<evidence type="ECO:0000259" key="6">
    <source>
        <dbReference type="Pfam" id="PF18120"/>
    </source>
</evidence>
<evidence type="ECO:0000256" key="3">
    <source>
        <dbReference type="ARBA" id="ARBA00023295"/>
    </source>
</evidence>
<feature type="chain" id="PRO_5019732522" description="Beta-galactosidase" evidence="4">
    <location>
        <begin position="24"/>
        <end position="539"/>
    </location>
</feature>
<proteinExistence type="inferred from homology"/>
<dbReference type="GO" id="GO:0004565">
    <property type="term" value="F:beta-galactosidase activity"/>
    <property type="evidence" value="ECO:0007669"/>
    <property type="project" value="InterPro"/>
</dbReference>
<dbReference type="SUPFAM" id="SSF51445">
    <property type="entry name" value="(Trans)glycosidases"/>
    <property type="match status" value="1"/>
</dbReference>
<dbReference type="OrthoDB" id="703126at2"/>
<dbReference type="InterPro" id="IPR013529">
    <property type="entry name" value="Glyco_hydro_42_N"/>
</dbReference>
<evidence type="ECO:0000313" key="7">
    <source>
        <dbReference type="EMBL" id="AYL97928.1"/>
    </source>
</evidence>
<keyword evidence="4" id="KW-0732">Signal</keyword>
<dbReference type="EMBL" id="CP032869">
    <property type="protein sequence ID" value="AYL97928.1"/>
    <property type="molecule type" value="Genomic_DNA"/>
</dbReference>
<dbReference type="Proteomes" id="UP000270046">
    <property type="component" value="Chromosome"/>
</dbReference>
<sequence length="539" mass="59712">MGKIKTAFLGLILLSSASVKTTAQTNPIPKLIEKNGRHALLVDGKPFLILGGQAHNSSGWPGMLPQVWQSVEAMHLNTLEIPIYWEQIEPQAGKFDFSVIDTLLAQSRRHHVRLVLLWFGTWKNGSNHYMPEWMKRDAAKYPNITGKTGKEIDSPSPHSKPTLDADIKAFAAVMHYLKQADQQHTVIMVQVENEPGSWDTVRDYSAQAQKLFEANVPAELLKPDVLKALSIQLQPGAKGSWQTVFGERADEYFQAWSIARFIEQVAAAGKAEYPLPLYVNVALRDPLTNPPATHYESGGATDNVIPIWKIAAPHIDLLAPDIYLDGSQRVQKVIDLYTRTDNALFVPEAGFTTENARYFYDVLAHGGIGFSPFGIDANGETHTNQQMTERLAPYAQEYAMASPMMHQLAGWAFEDKIRAVVEHEDHAQQTIKLGAWDAAITFGTGSGNNLKTNPLPVGKAMIVTLSENKFVLIGSHCHVTFKPTGNNMGKAWQYLKVEEGVYDHGTFKAVRILNGDETDWGGPNIGTKPKVLQISLVVR</sequence>
<feature type="domain" description="Glycoside hydrolase family 42 N-terminal" evidence="5">
    <location>
        <begin position="69"/>
        <end position="214"/>
    </location>
</feature>
<dbReference type="RefSeq" id="WP_119406211.1">
    <property type="nucleotide sequence ID" value="NZ_CP032869.1"/>
</dbReference>
<dbReference type="GO" id="GO:0009341">
    <property type="term" value="C:beta-galactosidase complex"/>
    <property type="evidence" value="ECO:0007669"/>
    <property type="project" value="InterPro"/>
</dbReference>
<dbReference type="Pfam" id="PF02449">
    <property type="entry name" value="Glyco_hydro_42"/>
    <property type="match status" value="1"/>
</dbReference>
<evidence type="ECO:0000256" key="2">
    <source>
        <dbReference type="ARBA" id="ARBA00022801"/>
    </source>
</evidence>
<feature type="domain" description="DUF5597" evidence="6">
    <location>
        <begin position="395"/>
        <end position="521"/>
    </location>
</feature>
<dbReference type="AlphaFoldDB" id="A0A494W307"/>
<evidence type="ECO:0000259" key="5">
    <source>
        <dbReference type="Pfam" id="PF02449"/>
    </source>
</evidence>
<organism evidence="7 8">
    <name type="scientific">Mucilaginibacter celer</name>
    <dbReference type="NCBI Taxonomy" id="2305508"/>
    <lineage>
        <taxon>Bacteria</taxon>
        <taxon>Pseudomonadati</taxon>
        <taxon>Bacteroidota</taxon>
        <taxon>Sphingobacteriia</taxon>
        <taxon>Sphingobacteriales</taxon>
        <taxon>Sphingobacteriaceae</taxon>
        <taxon>Mucilaginibacter</taxon>
    </lineage>
</organism>
<feature type="signal peptide" evidence="4">
    <location>
        <begin position="1"/>
        <end position="23"/>
    </location>
</feature>
<name>A0A494W307_9SPHI</name>
<evidence type="ECO:0000256" key="1">
    <source>
        <dbReference type="ARBA" id="ARBA00009809"/>
    </source>
</evidence>
<keyword evidence="2" id="KW-0378">Hydrolase</keyword>
<dbReference type="KEGG" id="muh:HYN43_022695"/>
<keyword evidence="3" id="KW-0326">Glycosidase</keyword>
<dbReference type="Gene3D" id="2.60.220.20">
    <property type="entry name" value="putative beta-Galactosidase from caulobacter crescentus"/>
    <property type="match status" value="1"/>
</dbReference>
<dbReference type="PANTHER" id="PTHR23421">
    <property type="entry name" value="BETA-GALACTOSIDASE RELATED"/>
    <property type="match status" value="1"/>
</dbReference>
<protein>
    <recommendedName>
        <fullName evidence="9">Beta-galactosidase</fullName>
    </recommendedName>
</protein>
<reference evidence="7 8" key="1">
    <citation type="submission" date="2018-10" db="EMBL/GenBank/DDBJ databases">
        <title>Genome sequencing of Mucilaginibacter sp. HYN0043.</title>
        <authorList>
            <person name="Kim M."/>
            <person name="Yi H."/>
        </authorList>
    </citation>
    <scope>NUCLEOTIDE SEQUENCE [LARGE SCALE GENOMIC DNA]</scope>
    <source>
        <strain evidence="7 8">HYN0043</strain>
    </source>
</reference>
<gene>
    <name evidence="7" type="ORF">HYN43_022695</name>
</gene>
<dbReference type="InterPro" id="IPR040719">
    <property type="entry name" value="DUF5597"/>
</dbReference>
<accession>A0A494W307</accession>
<evidence type="ECO:0000313" key="8">
    <source>
        <dbReference type="Proteomes" id="UP000270046"/>
    </source>
</evidence>
<dbReference type="FunFam" id="3.20.20.80:FF:000135">
    <property type="entry name" value="Beta-galactosidase, putative, bgl35A"/>
    <property type="match status" value="1"/>
</dbReference>
<dbReference type="InterPro" id="IPR001944">
    <property type="entry name" value="Glycoside_Hdrlase_35"/>
</dbReference>
<keyword evidence="8" id="KW-1185">Reference proteome</keyword>
<dbReference type="InterPro" id="IPR017853">
    <property type="entry name" value="GH"/>
</dbReference>
<dbReference type="Gene3D" id="3.20.20.80">
    <property type="entry name" value="Glycosidases"/>
    <property type="match status" value="1"/>
</dbReference>
<evidence type="ECO:0008006" key="9">
    <source>
        <dbReference type="Google" id="ProtNLM"/>
    </source>
</evidence>
<evidence type="ECO:0000256" key="4">
    <source>
        <dbReference type="SAM" id="SignalP"/>
    </source>
</evidence>
<comment type="similarity">
    <text evidence="1">Belongs to the glycosyl hydrolase 35 family.</text>
</comment>